<accession>A0ABQ0IZN8</accession>
<dbReference type="Proteomes" id="UP000018209">
    <property type="component" value="Unassembled WGS sequence"/>
</dbReference>
<dbReference type="EMBL" id="BASM01000034">
    <property type="protein sequence ID" value="GAD27679.1"/>
    <property type="molecule type" value="Genomic_DNA"/>
</dbReference>
<gene>
    <name evidence="1" type="ORF">NBRC3257_2678</name>
</gene>
<sequence length="41" mass="4744">MDDATGEPEEWKFSCEDTWGGRLFFVNPRCRRFYPISGTAA</sequence>
<protein>
    <submittedName>
        <fullName evidence="1">Uncharacterized protein</fullName>
    </submittedName>
</protein>
<proteinExistence type="predicted"/>
<evidence type="ECO:0000313" key="2">
    <source>
        <dbReference type="Proteomes" id="UP000018209"/>
    </source>
</evidence>
<keyword evidence="2" id="KW-1185">Reference proteome</keyword>
<name>A0ABQ0IZN8_GLUTH</name>
<evidence type="ECO:0000313" key="1">
    <source>
        <dbReference type="EMBL" id="GAD27679.1"/>
    </source>
</evidence>
<organism evidence="1 2">
    <name type="scientific">Gluconobacter thailandicus NBRC 3257</name>
    <dbReference type="NCBI Taxonomy" id="1381097"/>
    <lineage>
        <taxon>Bacteria</taxon>
        <taxon>Pseudomonadati</taxon>
        <taxon>Pseudomonadota</taxon>
        <taxon>Alphaproteobacteria</taxon>
        <taxon>Acetobacterales</taxon>
        <taxon>Acetobacteraceae</taxon>
        <taxon>Gluconobacter</taxon>
    </lineage>
</organism>
<reference evidence="1 2" key="1">
    <citation type="submission" date="2013-08" db="EMBL/GenBank/DDBJ databases">
        <title>Gluconobacter thailandicus NBRC 3257 whole genome sequence.</title>
        <authorList>
            <person name="Matsutani M."/>
            <person name="Yakushi T."/>
            <person name="Matsushita K."/>
        </authorList>
    </citation>
    <scope>NUCLEOTIDE SEQUENCE [LARGE SCALE GENOMIC DNA]</scope>
    <source>
        <strain evidence="1 2">NBRC 3257</strain>
    </source>
</reference>
<comment type="caution">
    <text evidence="1">The sequence shown here is derived from an EMBL/GenBank/DDBJ whole genome shotgun (WGS) entry which is preliminary data.</text>
</comment>